<dbReference type="GO" id="GO:0008270">
    <property type="term" value="F:zinc ion binding"/>
    <property type="evidence" value="ECO:0007669"/>
    <property type="project" value="UniProtKB-KW"/>
</dbReference>
<dbReference type="InterPro" id="IPR041677">
    <property type="entry name" value="DNA2/NAM7_AAA_11"/>
</dbReference>
<dbReference type="SUPFAM" id="SSF52540">
    <property type="entry name" value="P-loop containing nucleoside triphosphate hydrolases"/>
    <property type="match status" value="1"/>
</dbReference>
<dbReference type="HOGENOM" id="CLU_001490_1_1_1"/>
<dbReference type="GO" id="GO:0031048">
    <property type="term" value="P:regulatory ncRNA-mediated heterochromatin formation"/>
    <property type="evidence" value="ECO:0007669"/>
    <property type="project" value="TreeGrafter"/>
</dbReference>
<keyword evidence="6" id="KW-0347">Helicase</keyword>
<dbReference type="GO" id="GO:0002376">
    <property type="term" value="P:immune system process"/>
    <property type="evidence" value="ECO:0007669"/>
    <property type="project" value="UniProtKB-KW"/>
</dbReference>
<dbReference type="InterPro" id="IPR041679">
    <property type="entry name" value="DNA2/NAM7-like_C"/>
</dbReference>
<dbReference type="InterPro" id="IPR045055">
    <property type="entry name" value="DNA2/NAM7-like"/>
</dbReference>
<comment type="subcellular location">
    <subcellularLocation>
        <location evidence="1">Cytoplasm</location>
    </subcellularLocation>
</comment>
<dbReference type="CDD" id="cd18808">
    <property type="entry name" value="SF1_C_Upf1"/>
    <property type="match status" value="1"/>
</dbReference>
<dbReference type="CDD" id="cd06008">
    <property type="entry name" value="NF-X1-zinc-finger"/>
    <property type="match status" value="1"/>
</dbReference>
<keyword evidence="7" id="KW-0862">Zinc</keyword>
<dbReference type="Pfam" id="PF20173">
    <property type="entry name" value="ZnF_RZ-type"/>
    <property type="match status" value="1"/>
</dbReference>
<keyword evidence="6" id="KW-0378">Hydrolase</keyword>
<dbReference type="EMBL" id="FN430100">
    <property type="protein sequence ID" value="CAZ82087.1"/>
    <property type="molecule type" value="Genomic_DNA"/>
</dbReference>
<dbReference type="FunFam" id="3.40.50.300:FF:001660">
    <property type="entry name" value="NF-X1 finger and helicase protein, putative"/>
    <property type="match status" value="1"/>
</dbReference>
<gene>
    <name evidence="10" type="ORF">GSTUM_00000556001</name>
</gene>
<dbReference type="InterPro" id="IPR047187">
    <property type="entry name" value="SF1_C_Upf1"/>
</dbReference>
<evidence type="ECO:0000256" key="1">
    <source>
        <dbReference type="ARBA" id="ARBA00004496"/>
    </source>
</evidence>
<sequence length="1844" mass="207787">MERFLLDALQILEIGTTGTIQQLIRDLGSERGLRRIAQVVEATFVSGYSLQRLSFKKHAIPFLKVMAHESMRNSLILEKEVGTIFNFMYGHNGRRGAEFFRQVADNLPELSRTEDKEDFESAFSAAISALFNTLNMNQGASVQEAFKPIVDTLSTCVAKNGFDGVFNYAFRVSQDELSRIRTLLNMGDAIPRARGIAPLRLVRDPGLQYQMQVDFPGGLSREGPRHDNDHSDISEIHILPSTEEILSHRNEFLPQRSLDSPHHLEGIARVLDFQFRLLREDTSGQLREAVRLVHEDWQELIETEKNKGKKDKGRRPPIHMLIYKNARIEEVEFSAKDGLVLAMTFDQPSRVRKLSDAARVEWWKKPKYMAIGSLLCLTDSSKRSTFLVVCQREVTETKPRQIPSVGRDRTVWDLASNPERCMVKFRFAQSVSQNDIANTFNSVTGFEGSDTTRALVEFPGLLFASFNPVLKTLQQLSKSPSLPFQKWLAPSPVYPYSPDSGSEYTLVPPPLYMTKPGTELDLSSITAGKYPLKYSISRPFRMEELEAHTTLDRGQCQAMIACLSQELSLIQGPPGTGKSYLGVQIVKVLLANRLETKIGPIICVCYTNHALDQFLGDLLDEGITNIVRIGSPKHEQIKPLVLKNVCQRSQEPTVIERREIGKNRHRLQDIGVEMGDVCIQLLNPDNPSTLKSYLENHRPMAYDILFGLEQEDEDGFTTMSYEEKLKLRQYWLDDMRTVASSDLLQGVNEHIECSAYLSKQYQEQERRCLLASSVIGVTTTGFASRSELIRSLTSKVLICEEAAEVLEAHILSALLPTLEHTILIGDHQQLRPQIMNHDFSVENPRGGAKYGLDTSLFERTAEHERYGGRKFPIAELETQRRMHPSISALIRNTLYPKLQDHFTTLNNPPVPGLAKRLFWMDHRHPEAGADKTELIQTSHANDFEVDMVVGLVRHLSRQGVYKSGDIAVLTPYLRQMFNLRKKLGSKGDLLSEVRIATVDNFQGEEAKVVIISLVRSNDAGRCGFLRTSNRINVLLSRAQHGMYIFGNAATCNGVKMWSDVIGMLEQEGSIDETLALCCPRHPDTPIKVKTPEEFHIFSPEGGCMERCEWRLDCGHPCVKKCHSDTLHRNTVCMDKCERIFKHCDHPCPKACGVACDNCVISVPGAILPCGHISSTLKCFELQNLAGVKCKREVKRKLPLCGHVVSLKCHVDVDRRECNEPCGAILPCGHQCTMKCRQCTRLVDLQDGLYTTTTSHGMCRVACGRKFANCKHSCSVPCHGGDTCKPCSEPCEVRCAHSRCGKKCSEACAPCAEECRWSCKHRGVRCEMPCAAPCDINPCFERCDLQLACSHQCPSVCGEECPSEKYCQECGSDEILDREVDLIMFETYRNINLDEDPVIVPKCGHFYTLDTYDNHMDLKRVYRFDLVGEIIGPRPLDGSDEPADGDSERERLKIKNCPDCRAPLRDIYRYNRIIKSASLDEATRRFCISSNVELTKLFDEVSNAEDLREANRGDFLLGLRTRPADSRTAIPVAQLLSDRMQRNTGLANRLQAYVSKVKEEEQPYGIVRQLVLNAEKRKGTQSSFVIDSSMVQFGFRLKGQLLFFQLRWADLWDRHKVSTDPVIPKNLNKTHRSGLLIQLKKMRRECGALVTDCQDTKMEKQECEARIYQAQFFALYRSKLINERQSRPLEARMANLGLGGPEPLPPQEPIPEDAGPESLEEIRRSLDHCEYLCRKLPGTIGPLKGRVDQARRLLDGVSVFYAPLSIEEKRLVHQAMSAEFISTGRWYTCPNGHPFTIGNCGMANQARPCPDCGATIGGTGYQLASGVRRAEDFAQFDHQHGSSRG</sequence>
<evidence type="ECO:0000313" key="10">
    <source>
        <dbReference type="EMBL" id="CAZ82087.1"/>
    </source>
</evidence>
<keyword evidence="11" id="KW-1185">Reference proteome</keyword>
<keyword evidence="2" id="KW-0963">Cytoplasm</keyword>
<dbReference type="CDD" id="cd17936">
    <property type="entry name" value="EEXXEc_NFX1"/>
    <property type="match status" value="1"/>
</dbReference>
<evidence type="ECO:0000256" key="7">
    <source>
        <dbReference type="ARBA" id="ARBA00022833"/>
    </source>
</evidence>
<dbReference type="GO" id="GO:0031380">
    <property type="term" value="C:nuclear RNA-directed RNA polymerase complex"/>
    <property type="evidence" value="ECO:0007669"/>
    <property type="project" value="TreeGrafter"/>
</dbReference>
<reference evidence="10 11" key="1">
    <citation type="journal article" date="2010" name="Nature">
        <title>Perigord black truffle genome uncovers evolutionary origins and mechanisms of symbiosis.</title>
        <authorList>
            <person name="Martin F."/>
            <person name="Kohler A."/>
            <person name="Murat C."/>
            <person name="Balestrini R."/>
            <person name="Coutinho P.M."/>
            <person name="Jaillon O."/>
            <person name="Montanini B."/>
            <person name="Morin E."/>
            <person name="Noel B."/>
            <person name="Percudani R."/>
            <person name="Porcel B."/>
            <person name="Rubini A."/>
            <person name="Amicucci A."/>
            <person name="Amselem J."/>
            <person name="Anthouard V."/>
            <person name="Arcioni S."/>
            <person name="Artiguenave F."/>
            <person name="Aury J.M."/>
            <person name="Ballario P."/>
            <person name="Bolchi A."/>
            <person name="Brenna A."/>
            <person name="Brun A."/>
            <person name="Buee M."/>
            <person name="Cantarel B."/>
            <person name="Chevalier G."/>
            <person name="Couloux A."/>
            <person name="Da Silva C."/>
            <person name="Denoeud F."/>
            <person name="Duplessis S."/>
            <person name="Ghignone S."/>
            <person name="Hilselberger B."/>
            <person name="Iotti M."/>
            <person name="Marcais B."/>
            <person name="Mello A."/>
            <person name="Miranda M."/>
            <person name="Pacioni G."/>
            <person name="Quesneville H."/>
            <person name="Riccioni C."/>
            <person name="Ruotolo R."/>
            <person name="Splivallo R."/>
            <person name="Stocchi V."/>
            <person name="Tisserant E."/>
            <person name="Viscomi A.R."/>
            <person name="Zambonelli A."/>
            <person name="Zampieri E."/>
            <person name="Henrissat B."/>
            <person name="Lebrun M.H."/>
            <person name="Paolocci F."/>
            <person name="Bonfante P."/>
            <person name="Ottonello S."/>
            <person name="Wincker P."/>
        </authorList>
    </citation>
    <scope>NUCLEOTIDE SEQUENCE [LARGE SCALE GENOMIC DNA]</scope>
    <source>
        <strain evidence="10 11">Mel28</strain>
    </source>
</reference>
<evidence type="ECO:0000256" key="6">
    <source>
        <dbReference type="ARBA" id="ARBA00022806"/>
    </source>
</evidence>
<dbReference type="KEGG" id="tml:GSTUM_00000556001"/>
<evidence type="ECO:0000256" key="4">
    <source>
        <dbReference type="ARBA" id="ARBA00022737"/>
    </source>
</evidence>
<protein>
    <submittedName>
        <fullName evidence="10">(Perigord truffle) hypothetical protein</fullName>
    </submittedName>
</protein>
<dbReference type="GO" id="GO:0004386">
    <property type="term" value="F:helicase activity"/>
    <property type="evidence" value="ECO:0007669"/>
    <property type="project" value="InterPro"/>
</dbReference>
<dbReference type="RefSeq" id="XP_002837896.1">
    <property type="nucleotide sequence ID" value="XM_002837850.1"/>
</dbReference>
<evidence type="ECO:0000256" key="8">
    <source>
        <dbReference type="ARBA" id="ARBA00022859"/>
    </source>
</evidence>
<dbReference type="Pfam" id="PF13086">
    <property type="entry name" value="AAA_11"/>
    <property type="match status" value="1"/>
</dbReference>
<dbReference type="Pfam" id="PF13087">
    <property type="entry name" value="AAA_12"/>
    <property type="match status" value="1"/>
</dbReference>
<keyword evidence="3" id="KW-0479">Metal-binding</keyword>
<dbReference type="PANTHER" id="PTHR10887">
    <property type="entry name" value="DNA2/NAM7 HELICASE FAMILY"/>
    <property type="match status" value="1"/>
</dbReference>
<dbReference type="InterPro" id="IPR000967">
    <property type="entry name" value="Znf_NFX1"/>
</dbReference>
<keyword evidence="4" id="KW-0677">Repeat</keyword>
<name>D5GC44_TUBMM</name>
<evidence type="ECO:0000259" key="9">
    <source>
        <dbReference type="PROSITE" id="PS51981"/>
    </source>
</evidence>
<evidence type="ECO:0000256" key="5">
    <source>
        <dbReference type="ARBA" id="ARBA00022771"/>
    </source>
</evidence>
<dbReference type="GeneID" id="9181356"/>
<keyword evidence="6" id="KW-0067">ATP-binding</keyword>
<dbReference type="GO" id="GO:0005737">
    <property type="term" value="C:cytoplasm"/>
    <property type="evidence" value="ECO:0007669"/>
    <property type="project" value="UniProtKB-SubCell"/>
</dbReference>
<feature type="domain" description="RZ-type" evidence="9">
    <location>
        <begin position="1763"/>
        <end position="1838"/>
    </location>
</feature>
<dbReference type="eggNOG" id="KOG1807">
    <property type="taxonomic scope" value="Eukaryota"/>
</dbReference>
<dbReference type="SMART" id="SM00438">
    <property type="entry name" value="ZnF_NFX"/>
    <property type="match status" value="4"/>
</dbReference>
<keyword evidence="5" id="KW-0863">Zinc-finger</keyword>
<keyword evidence="8" id="KW-0391">Immunity</keyword>
<dbReference type="InParanoid" id="D5GC44"/>
<dbReference type="InterPro" id="IPR027417">
    <property type="entry name" value="P-loop_NTPase"/>
</dbReference>
<organism evidence="10 11">
    <name type="scientific">Tuber melanosporum (strain Mel28)</name>
    <name type="common">Perigord black truffle</name>
    <dbReference type="NCBI Taxonomy" id="656061"/>
    <lineage>
        <taxon>Eukaryota</taxon>
        <taxon>Fungi</taxon>
        <taxon>Dikarya</taxon>
        <taxon>Ascomycota</taxon>
        <taxon>Pezizomycotina</taxon>
        <taxon>Pezizomycetes</taxon>
        <taxon>Pezizales</taxon>
        <taxon>Tuberaceae</taxon>
        <taxon>Tuber</taxon>
    </lineage>
</organism>
<dbReference type="Proteomes" id="UP000006911">
    <property type="component" value="Unassembled WGS sequence"/>
</dbReference>
<keyword evidence="6" id="KW-0547">Nucleotide-binding</keyword>
<dbReference type="PANTHER" id="PTHR10887:SF445">
    <property type="entry name" value="NFX1-TYPE ZINC FINGER-CONTAINING PROTEIN 1"/>
    <property type="match status" value="1"/>
</dbReference>
<evidence type="ECO:0000313" key="11">
    <source>
        <dbReference type="Proteomes" id="UP000006911"/>
    </source>
</evidence>
<proteinExistence type="predicted"/>
<evidence type="ECO:0000256" key="2">
    <source>
        <dbReference type="ARBA" id="ARBA00022490"/>
    </source>
</evidence>
<accession>D5GC44</accession>
<dbReference type="STRING" id="656061.D5GC44"/>
<dbReference type="InterPro" id="IPR046439">
    <property type="entry name" value="ZF_RZ_dom"/>
</dbReference>
<dbReference type="PROSITE" id="PS51981">
    <property type="entry name" value="ZF_RZ"/>
    <property type="match status" value="1"/>
</dbReference>
<dbReference type="Gene3D" id="3.40.50.300">
    <property type="entry name" value="P-loop containing nucleotide triphosphate hydrolases"/>
    <property type="match status" value="2"/>
</dbReference>
<evidence type="ECO:0000256" key="3">
    <source>
        <dbReference type="ARBA" id="ARBA00022723"/>
    </source>
</evidence>
<dbReference type="OMA" id="PVCQVPI"/>